<feature type="compositionally biased region" description="Polar residues" evidence="1">
    <location>
        <begin position="514"/>
        <end position="529"/>
    </location>
</feature>
<reference evidence="2" key="2">
    <citation type="submission" date="2025-08" db="UniProtKB">
        <authorList>
            <consortium name="Ensembl"/>
        </authorList>
    </citation>
    <scope>IDENTIFICATION</scope>
</reference>
<sequence length="612" mass="67219">MQSPDGNQLGCPGPSLWKLITEHVHGSELPKIRTALGHSLVDMYIEVHSEAEMCHKMWCESQPGGNYGSKAGTTLPCQQGSPLPDPPTVKELVRAEVKMLLQTLRERASRGGRDGEELLLRYNPETVNYALGYHSFYTTCTNLGKIDNGSKTENQTRPSSQCSVQSNTEDEIEAVRDKLNVTDIDQVVDRLKSVMLEECEVLKRLVQHLKEGINQKYRQKGLHKSEPTLVELKELRGAVQMDLELYSSSLAASSSALSLHPVKELKNKFRLSTGRKASDETLQALKAASILRPHPPTPLCHNNPRPPVGPPLTKMSASVRPFQTMTHGQLRSISAINKSSKMPICNNITTCEQANSHTTTDQIVVRDEHCCSSSFEEDSAGLHLRKPTSSPRFPIKAQRNSPVHEAKLSSSHSLQSLSKEWELSPHGERKASVQRPGNISPPHEPSLPVLCDATSYSNNSTKPSVTTTGKLNAPNGQQKSTCGGSLLSTAVQTDKDRIKIASECFYSLVLSDTGSTTSHNYSKKNNSGIDSGHPGEHINQQHSVKDCCSSHHSENSGEHGRIKCSRPVSAQINGQFSTFPKRPLGGITQSERVQEEIISNFYQLVPPARVLT</sequence>
<evidence type="ECO:0000256" key="1">
    <source>
        <dbReference type="SAM" id="MobiDB-lite"/>
    </source>
</evidence>
<dbReference type="AlphaFoldDB" id="A0A7N6BIA8"/>
<organism evidence="2 3">
    <name type="scientific">Anabas testudineus</name>
    <name type="common">Climbing perch</name>
    <name type="synonym">Anthias testudineus</name>
    <dbReference type="NCBI Taxonomy" id="64144"/>
    <lineage>
        <taxon>Eukaryota</taxon>
        <taxon>Metazoa</taxon>
        <taxon>Chordata</taxon>
        <taxon>Craniata</taxon>
        <taxon>Vertebrata</taxon>
        <taxon>Euteleostomi</taxon>
        <taxon>Actinopterygii</taxon>
        <taxon>Neopterygii</taxon>
        <taxon>Teleostei</taxon>
        <taxon>Neoteleostei</taxon>
        <taxon>Acanthomorphata</taxon>
        <taxon>Anabantaria</taxon>
        <taxon>Anabantiformes</taxon>
        <taxon>Anabantoidei</taxon>
        <taxon>Anabantidae</taxon>
        <taxon>Anabas</taxon>
    </lineage>
</organism>
<dbReference type="InParanoid" id="A0A7N6BIA8"/>
<dbReference type="GeneTree" id="ENSGT00940000167115"/>
<accession>A0A7N6BIA8</accession>
<dbReference type="Ensembl" id="ENSATET00000048982.2">
    <property type="protein sequence ID" value="ENSATEP00000064214.2"/>
    <property type="gene ID" value="ENSATEG00000028206.2"/>
</dbReference>
<dbReference type="RefSeq" id="XP_026229752.1">
    <property type="nucleotide sequence ID" value="XM_026373967.1"/>
</dbReference>
<feature type="compositionally biased region" description="Basic and acidic residues" evidence="1">
    <location>
        <begin position="419"/>
        <end position="431"/>
    </location>
</feature>
<evidence type="ECO:0008006" key="4">
    <source>
        <dbReference type="Google" id="ProtNLM"/>
    </source>
</evidence>
<protein>
    <recommendedName>
        <fullName evidence="4">Coiled-coil domain containing 24</fullName>
    </recommendedName>
</protein>
<reference evidence="2" key="1">
    <citation type="submission" date="2021-04" db="EMBL/GenBank/DDBJ databases">
        <authorList>
            <consortium name="Wellcome Sanger Institute Data Sharing"/>
        </authorList>
    </citation>
    <scope>NUCLEOTIDE SEQUENCE [LARGE SCALE GENOMIC DNA]</scope>
</reference>
<dbReference type="Pfam" id="PF15669">
    <property type="entry name" value="CCDC24"/>
    <property type="match status" value="1"/>
</dbReference>
<proteinExistence type="predicted"/>
<evidence type="ECO:0000313" key="2">
    <source>
        <dbReference type="Ensembl" id="ENSATEP00000064214.2"/>
    </source>
</evidence>
<keyword evidence="3" id="KW-1185">Reference proteome</keyword>
<evidence type="ECO:0000313" key="3">
    <source>
        <dbReference type="Proteomes" id="UP000265040"/>
    </source>
</evidence>
<feature type="region of interest" description="Disordered" evidence="1">
    <location>
        <begin position="514"/>
        <end position="534"/>
    </location>
</feature>
<dbReference type="PANTHER" id="PTHR28601">
    <property type="entry name" value="COILED-COIL DOMAIN-CONTAINING PROTEIN 24"/>
    <property type="match status" value="1"/>
</dbReference>
<name>A0A7N6BIA8_ANATE</name>
<feature type="compositionally biased region" description="Low complexity" evidence="1">
    <location>
        <begin position="408"/>
        <end position="418"/>
    </location>
</feature>
<feature type="compositionally biased region" description="Polar residues" evidence="1">
    <location>
        <begin position="454"/>
        <end position="479"/>
    </location>
</feature>
<dbReference type="InterPro" id="IPR031367">
    <property type="entry name" value="CCDC24"/>
</dbReference>
<dbReference type="CTD" id="149473"/>
<dbReference type="Proteomes" id="UP000265040">
    <property type="component" value="Chromosome 17"/>
</dbReference>
<dbReference type="PANTHER" id="PTHR28601:SF1">
    <property type="entry name" value="COILED-COIL DOMAIN-CONTAINING PROTEIN 24"/>
    <property type="match status" value="1"/>
</dbReference>
<feature type="region of interest" description="Disordered" evidence="1">
    <location>
        <begin position="376"/>
        <end position="479"/>
    </location>
</feature>
<reference evidence="2" key="3">
    <citation type="submission" date="2025-09" db="UniProtKB">
        <authorList>
            <consortium name="Ensembl"/>
        </authorList>
    </citation>
    <scope>IDENTIFICATION</scope>
</reference>
<dbReference type="GeneID" id="113171537"/>